<feature type="domain" description="FAD/NAD(P)-binding" evidence="6">
    <location>
        <begin position="11"/>
        <end position="329"/>
    </location>
</feature>
<evidence type="ECO:0000256" key="4">
    <source>
        <dbReference type="ARBA" id="ARBA00022827"/>
    </source>
</evidence>
<name>A0A7Z2NXV2_9SPHN</name>
<sequence length="425" mass="44828">MSALHHPADPVVIIGGGFAGLAAARMLGQAGVATILVDRQNHHLFQPLLYQVATAGLSPADIAAPIRTILRRWPTVSVVMDEVTGIDRARRAVRLASGAGLEFSTLIVATGARHGYFGQPGWAAHAPGIKTIDDAIRLRHQLLLALERAETMRAESRETRAEHLTFVVVGGGPTGVELAGAIAELARHAAERDFPHITRRCVRVLLVDGGARLLQAFPPSLSDAAARSLNALGVDVRLNAKVTGISAGMIMIGAEQIKAAVIAWAAGVAASPAATWLGAAADPGGRVLTGPDLALPDDPDIFVIGDTAAVPGPDGRPVPGLAPAATQMGRHVGQTIIARRSGRPAPAFRYRHAGSLATIGRSRAVADLGRARLSGHFAWLLWCAVHVWALAGFRNRLIVGTNWLWSYLTFDRAARIITQRPDLPA</sequence>
<dbReference type="InterPro" id="IPR023753">
    <property type="entry name" value="FAD/NAD-binding_dom"/>
</dbReference>
<dbReference type="EMBL" id="CP047895">
    <property type="protein sequence ID" value="QHL91234.1"/>
    <property type="molecule type" value="Genomic_DNA"/>
</dbReference>
<evidence type="ECO:0000313" key="8">
    <source>
        <dbReference type="EMBL" id="QHL91234.1"/>
    </source>
</evidence>
<dbReference type="PANTHER" id="PTHR42913:SF3">
    <property type="entry name" value="64 KDA MITOCHONDRIAL NADH DEHYDROGENASE (EUROFUNG)"/>
    <property type="match status" value="1"/>
</dbReference>
<evidence type="ECO:0000256" key="3">
    <source>
        <dbReference type="ARBA" id="ARBA00022630"/>
    </source>
</evidence>
<protein>
    <submittedName>
        <fullName evidence="8">FAD-dependent oxidoreductase</fullName>
    </submittedName>
</protein>
<evidence type="ECO:0000259" key="7">
    <source>
        <dbReference type="Pfam" id="PF22366"/>
    </source>
</evidence>
<proteinExistence type="inferred from homology"/>
<dbReference type="GO" id="GO:0003955">
    <property type="term" value="F:NAD(P)H dehydrogenase (quinone) activity"/>
    <property type="evidence" value="ECO:0007669"/>
    <property type="project" value="TreeGrafter"/>
</dbReference>
<keyword evidence="9" id="KW-1185">Reference proteome</keyword>
<comment type="cofactor">
    <cofactor evidence="1">
        <name>FAD</name>
        <dbReference type="ChEBI" id="CHEBI:57692"/>
    </cofactor>
</comment>
<dbReference type="SUPFAM" id="SSF51905">
    <property type="entry name" value="FAD/NAD(P)-binding domain"/>
    <property type="match status" value="2"/>
</dbReference>
<dbReference type="InterPro" id="IPR054585">
    <property type="entry name" value="NDH2-like_C"/>
</dbReference>
<dbReference type="InterPro" id="IPR051169">
    <property type="entry name" value="NADH-Q_oxidoreductase"/>
</dbReference>
<gene>
    <name evidence="8" type="ORF">GVO57_10945</name>
</gene>
<evidence type="ECO:0000256" key="5">
    <source>
        <dbReference type="ARBA" id="ARBA00023002"/>
    </source>
</evidence>
<dbReference type="AlphaFoldDB" id="A0A7Z2NXV2"/>
<dbReference type="Gene3D" id="3.50.50.100">
    <property type="match status" value="1"/>
</dbReference>
<dbReference type="Pfam" id="PF22366">
    <property type="entry name" value="NDH2_C"/>
    <property type="match status" value="1"/>
</dbReference>
<reference evidence="8 9" key="1">
    <citation type="submission" date="2020-01" db="EMBL/GenBank/DDBJ databases">
        <title>Sphingomonas sp. C33 whole genome sequece.</title>
        <authorList>
            <person name="Park C."/>
        </authorList>
    </citation>
    <scope>NUCLEOTIDE SEQUENCE [LARGE SCALE GENOMIC DNA]</scope>
    <source>
        <strain evidence="8 9">C33</strain>
    </source>
</reference>
<evidence type="ECO:0000313" key="9">
    <source>
        <dbReference type="Proteomes" id="UP000464468"/>
    </source>
</evidence>
<dbReference type="Pfam" id="PF07992">
    <property type="entry name" value="Pyr_redox_2"/>
    <property type="match status" value="1"/>
</dbReference>
<organism evidence="8 9">
    <name type="scientific">Sphingomonas changnyeongensis</name>
    <dbReference type="NCBI Taxonomy" id="2698679"/>
    <lineage>
        <taxon>Bacteria</taxon>
        <taxon>Pseudomonadati</taxon>
        <taxon>Pseudomonadota</taxon>
        <taxon>Alphaproteobacteria</taxon>
        <taxon>Sphingomonadales</taxon>
        <taxon>Sphingomonadaceae</taxon>
        <taxon>Sphingomonas</taxon>
    </lineage>
</organism>
<dbReference type="KEGG" id="schy:GVO57_10945"/>
<feature type="domain" description="External alternative NADH-ubiquinone oxidoreductase-like C-terminal" evidence="7">
    <location>
        <begin position="352"/>
        <end position="408"/>
    </location>
</feature>
<evidence type="ECO:0000256" key="1">
    <source>
        <dbReference type="ARBA" id="ARBA00001974"/>
    </source>
</evidence>
<keyword evidence="3" id="KW-0285">Flavoprotein</keyword>
<dbReference type="GO" id="GO:0019646">
    <property type="term" value="P:aerobic electron transport chain"/>
    <property type="evidence" value="ECO:0007669"/>
    <property type="project" value="TreeGrafter"/>
</dbReference>
<dbReference type="Proteomes" id="UP000464468">
    <property type="component" value="Chromosome"/>
</dbReference>
<dbReference type="PANTHER" id="PTHR42913">
    <property type="entry name" value="APOPTOSIS-INDUCING FACTOR 1"/>
    <property type="match status" value="1"/>
</dbReference>
<dbReference type="PRINTS" id="PR00411">
    <property type="entry name" value="PNDRDTASEI"/>
</dbReference>
<comment type="similarity">
    <text evidence="2">Belongs to the NADH dehydrogenase family.</text>
</comment>
<evidence type="ECO:0000256" key="2">
    <source>
        <dbReference type="ARBA" id="ARBA00005272"/>
    </source>
</evidence>
<evidence type="ECO:0000259" key="6">
    <source>
        <dbReference type="Pfam" id="PF07992"/>
    </source>
</evidence>
<keyword evidence="5" id="KW-0560">Oxidoreductase</keyword>
<keyword evidence="4" id="KW-0274">FAD</keyword>
<accession>A0A7Z2NXV2</accession>
<dbReference type="InterPro" id="IPR036188">
    <property type="entry name" value="FAD/NAD-bd_sf"/>
</dbReference>
<dbReference type="PRINTS" id="PR00368">
    <property type="entry name" value="FADPNR"/>
</dbReference>
<dbReference type="RefSeq" id="WP_160593164.1">
    <property type="nucleotide sequence ID" value="NZ_CP047895.1"/>
</dbReference>